<evidence type="ECO:0000256" key="2">
    <source>
        <dbReference type="ARBA" id="ARBA00022777"/>
    </source>
</evidence>
<accession>A0A7X0RET6</accession>
<keyword evidence="2" id="KW-0418">Kinase</keyword>
<dbReference type="Gene3D" id="1.20.5.1930">
    <property type="match status" value="1"/>
</dbReference>
<proteinExistence type="predicted"/>
<dbReference type="GO" id="GO:0000155">
    <property type="term" value="F:phosphorelay sensor kinase activity"/>
    <property type="evidence" value="ECO:0007669"/>
    <property type="project" value="InterPro"/>
</dbReference>
<dbReference type="SUPFAM" id="SSF55785">
    <property type="entry name" value="PYP-like sensor domain (PAS domain)"/>
    <property type="match status" value="1"/>
</dbReference>
<dbReference type="InterPro" id="IPR011712">
    <property type="entry name" value="Sig_transdc_His_kin_sub3_dim/P"/>
</dbReference>
<feature type="transmembrane region" description="Helical" evidence="4">
    <location>
        <begin position="43"/>
        <end position="63"/>
    </location>
</feature>
<dbReference type="NCBIfam" id="TIGR00229">
    <property type="entry name" value="sensory_box"/>
    <property type="match status" value="1"/>
</dbReference>
<keyword evidence="7" id="KW-1185">Reference proteome</keyword>
<feature type="transmembrane region" description="Helical" evidence="4">
    <location>
        <begin position="233"/>
        <end position="255"/>
    </location>
</feature>
<dbReference type="RefSeq" id="WP_185251079.1">
    <property type="nucleotide sequence ID" value="NZ_JACKXE010000001.1"/>
</dbReference>
<sequence length="683" mass="73315">MTGTGERVTWAAYALLGVLVAAFAVSTVPGVRQQPGFLVHVDGWLQGTAYVVCALVAGLVAWRSRESRRLWALVAVAIALRALGFVLFLTHVRRQVPVPYPSVADAAWLAMAVVLLLALLLLVRWQVPRLSTTLALDGLMAACATAGAAISILFVALDGLLHRQMATRVLATNLAYPVLDTALLVLLAGVLTALRWRPTRSVLVLSVGVLGFAVGDATFLYVVTTGSYHPGTWLASLSMVSTALMAVAGGVQNRVLRDDVEQPPPRLGVPIAFALVSLAVLAYASFVEVPVSGVALSVAALLVAMARAVLTLVGDRAVASAALDLSREELLRFRALVEDSQDFIGMAELDGRIVYLNPGGRELVGLAPDVDIGTVRIPDLLSEAAYQHFVEEVRPNVRRLGAWQSESTLLDLRGGPPIPVASSTFLVRPVREGGQPVLATVQRDITRRVVDQQALQHLADARQDLLRRLVQAQEDERASIAQDVHDDSVQALAAVDLRLGLLRRQLEEREPDLLDSVDSTLVAVTEATRRLRTLLFDLESPAQAADLATALTEAATYVFDESGERWRITGDRTVDLPTPSRVTAYRVAKEALVNVRRHAGAQQVEIHLGRDGEDVVVTVLDDGAGIRAEDLVDQAGHLGLASMRDRTAIAGGRVEVSVRPEGGTRVRFWVPGGTTVPVTTSTE</sequence>
<dbReference type="InterPro" id="IPR036890">
    <property type="entry name" value="HATPase_C_sf"/>
</dbReference>
<evidence type="ECO:0000256" key="4">
    <source>
        <dbReference type="SAM" id="Phobius"/>
    </source>
</evidence>
<feature type="transmembrane region" description="Helical" evidence="4">
    <location>
        <begin position="12"/>
        <end position="31"/>
    </location>
</feature>
<feature type="transmembrane region" description="Helical" evidence="4">
    <location>
        <begin position="201"/>
        <end position="221"/>
    </location>
</feature>
<reference evidence="6 7" key="1">
    <citation type="submission" date="2020-08" db="EMBL/GenBank/DDBJ databases">
        <authorList>
            <person name="Seo M.-J."/>
        </authorList>
    </citation>
    <scope>NUCLEOTIDE SEQUENCE [LARGE SCALE GENOMIC DNA]</scope>
    <source>
        <strain evidence="6 7">KIGAM211</strain>
    </source>
</reference>
<dbReference type="SUPFAM" id="SSF55874">
    <property type="entry name" value="ATPase domain of HSP90 chaperone/DNA topoisomerase II/histidine kinase"/>
    <property type="match status" value="1"/>
</dbReference>
<evidence type="ECO:0000256" key="3">
    <source>
        <dbReference type="ARBA" id="ARBA00023012"/>
    </source>
</evidence>
<protein>
    <submittedName>
        <fullName evidence="6">PAS domain S-box protein</fullName>
    </submittedName>
</protein>
<dbReference type="Pfam" id="PF07730">
    <property type="entry name" value="HisKA_3"/>
    <property type="match status" value="1"/>
</dbReference>
<dbReference type="InterPro" id="IPR050482">
    <property type="entry name" value="Sensor_HK_TwoCompSys"/>
</dbReference>
<dbReference type="CDD" id="cd00130">
    <property type="entry name" value="PAS"/>
    <property type="match status" value="1"/>
</dbReference>
<feature type="transmembrane region" description="Helical" evidence="4">
    <location>
        <begin position="134"/>
        <end position="154"/>
    </location>
</feature>
<feature type="transmembrane region" description="Helical" evidence="4">
    <location>
        <begin position="267"/>
        <end position="286"/>
    </location>
</feature>
<dbReference type="InterPro" id="IPR000014">
    <property type="entry name" value="PAS"/>
</dbReference>
<keyword evidence="4" id="KW-1133">Transmembrane helix</keyword>
<dbReference type="InterPro" id="IPR003594">
    <property type="entry name" value="HATPase_dom"/>
</dbReference>
<feature type="transmembrane region" description="Helical" evidence="4">
    <location>
        <begin position="174"/>
        <end position="194"/>
    </location>
</feature>
<evidence type="ECO:0000313" key="7">
    <source>
        <dbReference type="Proteomes" id="UP000523955"/>
    </source>
</evidence>
<name>A0A7X0RET6_9ACTN</name>
<dbReference type="PANTHER" id="PTHR24421">
    <property type="entry name" value="NITRATE/NITRITE SENSOR PROTEIN NARX-RELATED"/>
    <property type="match status" value="1"/>
</dbReference>
<comment type="caution">
    <text evidence="6">The sequence shown here is derived from an EMBL/GenBank/DDBJ whole genome shotgun (WGS) entry which is preliminary data.</text>
</comment>
<dbReference type="PROSITE" id="PS50112">
    <property type="entry name" value="PAS"/>
    <property type="match status" value="1"/>
</dbReference>
<dbReference type="GO" id="GO:0046983">
    <property type="term" value="F:protein dimerization activity"/>
    <property type="evidence" value="ECO:0007669"/>
    <property type="project" value="InterPro"/>
</dbReference>
<dbReference type="EMBL" id="JACKXE010000001">
    <property type="protein sequence ID" value="MBB6625733.1"/>
    <property type="molecule type" value="Genomic_DNA"/>
</dbReference>
<feature type="domain" description="PAS" evidence="5">
    <location>
        <begin position="329"/>
        <end position="400"/>
    </location>
</feature>
<evidence type="ECO:0000259" key="5">
    <source>
        <dbReference type="PROSITE" id="PS50112"/>
    </source>
</evidence>
<evidence type="ECO:0000256" key="1">
    <source>
        <dbReference type="ARBA" id="ARBA00022679"/>
    </source>
</evidence>
<dbReference type="GO" id="GO:0016020">
    <property type="term" value="C:membrane"/>
    <property type="evidence" value="ECO:0007669"/>
    <property type="project" value="InterPro"/>
</dbReference>
<dbReference type="CDD" id="cd16917">
    <property type="entry name" value="HATPase_UhpB-NarQ-NarX-like"/>
    <property type="match status" value="1"/>
</dbReference>
<keyword evidence="3" id="KW-0902">Two-component regulatory system</keyword>
<dbReference type="Gene3D" id="3.30.450.20">
    <property type="entry name" value="PAS domain"/>
    <property type="match status" value="1"/>
</dbReference>
<keyword evidence="4" id="KW-0812">Transmembrane</keyword>
<evidence type="ECO:0000313" key="6">
    <source>
        <dbReference type="EMBL" id="MBB6625733.1"/>
    </source>
</evidence>
<dbReference type="InterPro" id="IPR035965">
    <property type="entry name" value="PAS-like_dom_sf"/>
</dbReference>
<dbReference type="Pfam" id="PF02518">
    <property type="entry name" value="HATPase_c"/>
    <property type="match status" value="1"/>
</dbReference>
<dbReference type="SMART" id="SM00091">
    <property type="entry name" value="PAS"/>
    <property type="match status" value="1"/>
</dbReference>
<organism evidence="6 7">
    <name type="scientific">Nocardioides luti</name>
    <dbReference type="NCBI Taxonomy" id="2761101"/>
    <lineage>
        <taxon>Bacteria</taxon>
        <taxon>Bacillati</taxon>
        <taxon>Actinomycetota</taxon>
        <taxon>Actinomycetes</taxon>
        <taxon>Propionibacteriales</taxon>
        <taxon>Nocardioidaceae</taxon>
        <taxon>Nocardioides</taxon>
    </lineage>
</organism>
<dbReference type="Gene3D" id="3.30.565.10">
    <property type="entry name" value="Histidine kinase-like ATPase, C-terminal domain"/>
    <property type="match status" value="1"/>
</dbReference>
<feature type="transmembrane region" description="Helical" evidence="4">
    <location>
        <begin position="70"/>
        <end position="90"/>
    </location>
</feature>
<keyword evidence="4" id="KW-0472">Membrane</keyword>
<feature type="transmembrane region" description="Helical" evidence="4">
    <location>
        <begin position="102"/>
        <end position="122"/>
    </location>
</feature>
<dbReference type="Proteomes" id="UP000523955">
    <property type="component" value="Unassembled WGS sequence"/>
</dbReference>
<keyword evidence="1" id="KW-0808">Transferase</keyword>
<gene>
    <name evidence="6" type="ORF">H5V45_00235</name>
</gene>
<dbReference type="AlphaFoldDB" id="A0A7X0RET6"/>